<feature type="signal peptide" evidence="8">
    <location>
        <begin position="1"/>
        <end position="28"/>
    </location>
</feature>
<comment type="similarity">
    <text evidence="2 8">Belongs to the pancreatic ribonuclease family.</text>
</comment>
<dbReference type="GO" id="GO:0005576">
    <property type="term" value="C:extracellular region"/>
    <property type="evidence" value="ECO:0007669"/>
    <property type="project" value="UniProtKB-SubCell"/>
</dbReference>
<dbReference type="Gene3D" id="3.10.130.10">
    <property type="entry name" value="Ribonuclease A-like domain"/>
    <property type="match status" value="1"/>
</dbReference>
<dbReference type="GO" id="GO:0003676">
    <property type="term" value="F:nucleic acid binding"/>
    <property type="evidence" value="ECO:0007669"/>
    <property type="project" value="InterPro"/>
</dbReference>
<keyword evidence="6 8" id="KW-0378">Hydrolase</keyword>
<dbReference type="InterPro" id="IPR023411">
    <property type="entry name" value="RNaseA_AS"/>
</dbReference>
<name>A0A6I9ZMB4_ACIJB</name>
<evidence type="ECO:0000256" key="2">
    <source>
        <dbReference type="ARBA" id="ARBA00005600"/>
    </source>
</evidence>
<dbReference type="SUPFAM" id="SSF54076">
    <property type="entry name" value="RNase A-like"/>
    <property type="match status" value="1"/>
</dbReference>
<dbReference type="KEGG" id="aju:106971378"/>
<organism evidence="10 11">
    <name type="scientific">Acinonyx jubatus</name>
    <name type="common">Cheetah</name>
    <dbReference type="NCBI Taxonomy" id="32536"/>
    <lineage>
        <taxon>Eukaryota</taxon>
        <taxon>Metazoa</taxon>
        <taxon>Chordata</taxon>
        <taxon>Craniata</taxon>
        <taxon>Vertebrata</taxon>
        <taxon>Euteleostomi</taxon>
        <taxon>Mammalia</taxon>
        <taxon>Eutheria</taxon>
        <taxon>Laurasiatheria</taxon>
        <taxon>Carnivora</taxon>
        <taxon>Feliformia</taxon>
        <taxon>Felidae</taxon>
        <taxon>Felinae</taxon>
        <taxon>Acinonyx</taxon>
    </lineage>
</organism>
<dbReference type="PANTHER" id="PTHR11437:SF24">
    <property type="entry name" value="RIBONUCLEASE PANCREATIC"/>
    <property type="match status" value="1"/>
</dbReference>
<dbReference type="CDD" id="cd06265">
    <property type="entry name" value="RNase_A_canonical"/>
    <property type="match status" value="1"/>
</dbReference>
<keyword evidence="10" id="KW-1185">Reference proteome</keyword>
<sequence length="151" mass="17405">MAQKRFCIWFPLLVLVLLALGYVQPSLGKESRAMKFQRQHVDSNPTNYGPNYCNEMMRRRQMTDGRCKPVNTFVHEPLADVQDICLQGNVTCKNGQPNCHQSVSKMNITDCHLRRGSRYPRCTYETTQEDKYIIVACEGDPYVPVHFDDSV</sequence>
<evidence type="ECO:0000256" key="7">
    <source>
        <dbReference type="ARBA" id="ARBA00023157"/>
    </source>
</evidence>
<dbReference type="PROSITE" id="PS00127">
    <property type="entry name" value="RNASE_PANCREATIC"/>
    <property type="match status" value="1"/>
</dbReference>
<protein>
    <submittedName>
        <fullName evidence="11">Ribonuclease pancreatic</fullName>
    </submittedName>
</protein>
<evidence type="ECO:0000256" key="6">
    <source>
        <dbReference type="ARBA" id="ARBA00022801"/>
    </source>
</evidence>
<keyword evidence="5 8" id="KW-0255">Endonuclease</keyword>
<dbReference type="GO" id="GO:0004540">
    <property type="term" value="F:RNA nuclease activity"/>
    <property type="evidence" value="ECO:0007669"/>
    <property type="project" value="TreeGrafter"/>
</dbReference>
<dbReference type="RefSeq" id="XP_014923673.3">
    <property type="nucleotide sequence ID" value="XM_015068187.3"/>
</dbReference>
<dbReference type="PRINTS" id="PR00794">
    <property type="entry name" value="RIBONUCLEASE"/>
</dbReference>
<keyword evidence="7" id="KW-1015">Disulfide bond</keyword>
<evidence type="ECO:0000313" key="10">
    <source>
        <dbReference type="Proteomes" id="UP001652583"/>
    </source>
</evidence>
<dbReference type="GO" id="GO:0016787">
    <property type="term" value="F:hydrolase activity"/>
    <property type="evidence" value="ECO:0007669"/>
    <property type="project" value="UniProtKB-KW"/>
</dbReference>
<evidence type="ECO:0000313" key="11">
    <source>
        <dbReference type="RefSeq" id="XP_014923673.3"/>
    </source>
</evidence>
<keyword evidence="3" id="KW-0964">Secreted</keyword>
<reference evidence="11" key="1">
    <citation type="submission" date="2025-08" db="UniProtKB">
        <authorList>
            <consortium name="RefSeq"/>
        </authorList>
    </citation>
    <scope>IDENTIFICATION</scope>
    <source>
        <tissue evidence="11">Blood</tissue>
    </source>
</reference>
<dbReference type="GO" id="GO:0004519">
    <property type="term" value="F:endonuclease activity"/>
    <property type="evidence" value="ECO:0007669"/>
    <property type="project" value="UniProtKB-KW"/>
</dbReference>
<dbReference type="Pfam" id="PF00074">
    <property type="entry name" value="RnaseA"/>
    <property type="match status" value="1"/>
</dbReference>
<dbReference type="InterPro" id="IPR001427">
    <property type="entry name" value="RNaseA"/>
</dbReference>
<feature type="domain" description="Ribonuclease A-domain" evidence="9">
    <location>
        <begin position="29"/>
        <end position="151"/>
    </location>
</feature>
<proteinExistence type="inferred from homology"/>
<dbReference type="AlphaFoldDB" id="A0A6I9ZMB4"/>
<evidence type="ECO:0000256" key="4">
    <source>
        <dbReference type="ARBA" id="ARBA00022722"/>
    </source>
</evidence>
<accession>A0A6I9ZMB4</accession>
<dbReference type="InterPro" id="IPR036816">
    <property type="entry name" value="RNaseA-like_dom_sf"/>
</dbReference>
<comment type="subcellular location">
    <subcellularLocation>
        <location evidence="1">Secreted</location>
    </subcellularLocation>
</comment>
<evidence type="ECO:0000256" key="8">
    <source>
        <dbReference type="RuleBase" id="RU000651"/>
    </source>
</evidence>
<feature type="chain" id="PRO_5045010861" evidence="8">
    <location>
        <begin position="29"/>
        <end position="151"/>
    </location>
</feature>
<evidence type="ECO:0000256" key="5">
    <source>
        <dbReference type="ARBA" id="ARBA00022759"/>
    </source>
</evidence>
<keyword evidence="4 8" id="KW-0540">Nuclease</keyword>
<evidence type="ECO:0000259" key="9">
    <source>
        <dbReference type="SMART" id="SM00092"/>
    </source>
</evidence>
<evidence type="ECO:0000256" key="1">
    <source>
        <dbReference type="ARBA" id="ARBA00004613"/>
    </source>
</evidence>
<gene>
    <name evidence="11" type="primary">RNASE1</name>
</gene>
<dbReference type="GeneID" id="106971378"/>
<keyword evidence="8" id="KW-0732">Signal</keyword>
<dbReference type="PANTHER" id="PTHR11437">
    <property type="entry name" value="RIBONUCLEASE"/>
    <property type="match status" value="1"/>
</dbReference>
<dbReference type="Proteomes" id="UP001652583">
    <property type="component" value="Chromosome B3"/>
</dbReference>
<dbReference type="SMART" id="SM00092">
    <property type="entry name" value="RNAse_Pc"/>
    <property type="match status" value="1"/>
</dbReference>
<evidence type="ECO:0000256" key="3">
    <source>
        <dbReference type="ARBA" id="ARBA00022525"/>
    </source>
</evidence>
<dbReference type="InterPro" id="IPR023412">
    <property type="entry name" value="RNaseA_domain"/>
</dbReference>
<dbReference type="GO" id="GO:0050830">
    <property type="term" value="P:defense response to Gram-positive bacterium"/>
    <property type="evidence" value="ECO:0007669"/>
    <property type="project" value="TreeGrafter"/>
</dbReference>